<evidence type="ECO:0000313" key="3">
    <source>
        <dbReference type="Proteomes" id="UP000041254"/>
    </source>
</evidence>
<evidence type="ECO:0000256" key="1">
    <source>
        <dbReference type="SAM" id="Phobius"/>
    </source>
</evidence>
<sequence>MADLPYRQAMQKTRRGINMRLGMTLILLGIFNAVIFRVVMPLGTVGEVTNLVVSAISAACGLATVLADAIYPGSQHVLMTWGSWLVPTVLRRISCSDSFGQAAATPACEWTSY</sequence>
<feature type="transmembrane region" description="Helical" evidence="1">
    <location>
        <begin position="21"/>
        <end position="39"/>
    </location>
</feature>
<dbReference type="AlphaFoldDB" id="A0A0G4E8U9"/>
<organism evidence="2 3">
    <name type="scientific">Vitrella brassicaformis (strain CCMP3155)</name>
    <dbReference type="NCBI Taxonomy" id="1169540"/>
    <lineage>
        <taxon>Eukaryota</taxon>
        <taxon>Sar</taxon>
        <taxon>Alveolata</taxon>
        <taxon>Colpodellida</taxon>
        <taxon>Vitrellaceae</taxon>
        <taxon>Vitrella</taxon>
    </lineage>
</organism>
<keyword evidence="1" id="KW-0812">Transmembrane</keyword>
<evidence type="ECO:0000313" key="2">
    <source>
        <dbReference type="EMBL" id="CEL92316.1"/>
    </source>
</evidence>
<reference evidence="2 3" key="1">
    <citation type="submission" date="2014-11" db="EMBL/GenBank/DDBJ databases">
        <authorList>
            <person name="Zhu J."/>
            <person name="Qi W."/>
            <person name="Song R."/>
        </authorList>
    </citation>
    <scope>NUCLEOTIDE SEQUENCE [LARGE SCALE GENOMIC DNA]</scope>
</reference>
<keyword evidence="1" id="KW-0472">Membrane</keyword>
<name>A0A0G4E8U9_VITBC</name>
<dbReference type="Proteomes" id="UP000041254">
    <property type="component" value="Unassembled WGS sequence"/>
</dbReference>
<keyword evidence="3" id="KW-1185">Reference proteome</keyword>
<proteinExistence type="predicted"/>
<dbReference type="VEuPathDB" id="CryptoDB:Vbra_23359"/>
<accession>A0A0G4E8U9</accession>
<keyword evidence="1" id="KW-1133">Transmembrane helix</keyword>
<protein>
    <submittedName>
        <fullName evidence="2">Uncharacterized protein</fullName>
    </submittedName>
</protein>
<feature type="transmembrane region" description="Helical" evidence="1">
    <location>
        <begin position="51"/>
        <end position="71"/>
    </location>
</feature>
<gene>
    <name evidence="2" type="ORF">Vbra_23359</name>
</gene>
<dbReference type="EMBL" id="CDMY01000067">
    <property type="protein sequence ID" value="CEL92316.1"/>
    <property type="molecule type" value="Genomic_DNA"/>
</dbReference>
<dbReference type="InParanoid" id="A0A0G4E8U9"/>